<comment type="similarity">
    <text evidence="1">Belongs to the ABC transporter superfamily. ABCD family. Peroxisomal fatty acyl CoA transporter (TC 3.A.1.203) subfamily.</text>
</comment>
<dbReference type="InterPro" id="IPR017871">
    <property type="entry name" value="ABC_transporter-like_CS"/>
</dbReference>
<evidence type="ECO:0000256" key="7">
    <source>
        <dbReference type="ARBA" id="ARBA00023136"/>
    </source>
</evidence>
<feature type="region of interest" description="Disordered" evidence="8">
    <location>
        <begin position="246"/>
        <end position="284"/>
    </location>
</feature>
<evidence type="ECO:0000259" key="9">
    <source>
        <dbReference type="SMART" id="SM00382"/>
    </source>
</evidence>
<dbReference type="SMART" id="SM00382">
    <property type="entry name" value="AAA"/>
    <property type="match status" value="1"/>
</dbReference>
<dbReference type="GO" id="GO:0016887">
    <property type="term" value="F:ATP hydrolysis activity"/>
    <property type="evidence" value="ECO:0007669"/>
    <property type="project" value="InterPro"/>
</dbReference>
<dbReference type="EMBL" id="PGGS01000714">
    <property type="protein sequence ID" value="PNH02150.1"/>
    <property type="molecule type" value="Genomic_DNA"/>
</dbReference>
<dbReference type="GO" id="GO:0015910">
    <property type="term" value="P:long-chain fatty acid import into peroxisome"/>
    <property type="evidence" value="ECO:0007669"/>
    <property type="project" value="TreeGrafter"/>
</dbReference>
<keyword evidence="4" id="KW-0547">Nucleotide-binding</keyword>
<accession>A0A2J7ZPF7</accession>
<evidence type="ECO:0000256" key="8">
    <source>
        <dbReference type="SAM" id="MobiDB-lite"/>
    </source>
</evidence>
<dbReference type="InterPro" id="IPR050835">
    <property type="entry name" value="ABC_transporter_sub-D"/>
</dbReference>
<dbReference type="CDD" id="cd03223">
    <property type="entry name" value="ABCD_peroxisomal_ALDP"/>
    <property type="match status" value="1"/>
</dbReference>
<dbReference type="InterPro" id="IPR027417">
    <property type="entry name" value="P-loop_NTPase"/>
</dbReference>
<evidence type="ECO:0000256" key="6">
    <source>
        <dbReference type="ARBA" id="ARBA00022989"/>
    </source>
</evidence>
<evidence type="ECO:0000256" key="4">
    <source>
        <dbReference type="ARBA" id="ARBA00022741"/>
    </source>
</evidence>
<dbReference type="InterPro" id="IPR003439">
    <property type="entry name" value="ABC_transporter-like_ATP-bd"/>
</dbReference>
<dbReference type="InterPro" id="IPR003593">
    <property type="entry name" value="AAA+_ATPase"/>
</dbReference>
<dbReference type="PANTHER" id="PTHR11384">
    <property type="entry name" value="ATP-BINDING CASSETTE, SUB-FAMILY D MEMBER"/>
    <property type="match status" value="1"/>
</dbReference>
<sequence length="284" mass="29488">MAGDLQVFLGALPPARKRLIAVAVIAGGITVGAQEVGGSLLESKRKQRADKEAMAAEMAVATAKKAEEEPLVAYEPPPPPKRLVGPMLCFHRVALDSPDGTPLIRELSFEVQPGRSVLLMGPNGCGKSSLFRVLAGLWPLQEVLSGGEKQRLAMARLLYHRPQYAVLDECTSAVSADGELRLYGECLRSGVTFLSIAHRPALKRFHSAVIHFDANVSKTGRGWWTETLEDPAAPLAAQGSLPLAAGGGPAAAGGPPAGGGVSGSGSQVSTPTHAARRGGSAAAH</sequence>
<evidence type="ECO:0000256" key="5">
    <source>
        <dbReference type="ARBA" id="ARBA00022840"/>
    </source>
</evidence>
<dbReference type="PANTHER" id="PTHR11384:SF67">
    <property type="entry name" value="ATP-BINDING CASSETTE SUB-FAMILY D MEMBER 1"/>
    <property type="match status" value="1"/>
</dbReference>
<dbReference type="Proteomes" id="UP000236333">
    <property type="component" value="Unassembled WGS sequence"/>
</dbReference>
<dbReference type="GO" id="GO:0007031">
    <property type="term" value="P:peroxisome organization"/>
    <property type="evidence" value="ECO:0007669"/>
    <property type="project" value="TreeGrafter"/>
</dbReference>
<comment type="caution">
    <text evidence="10">The sequence shown here is derived from an EMBL/GenBank/DDBJ whole genome shotgun (WGS) entry which is preliminary data.</text>
</comment>
<reference evidence="10 11" key="1">
    <citation type="journal article" date="2017" name="Mol. Biol. Evol.">
        <title>The 4-celled Tetrabaena socialis nuclear genome reveals the essential components for genetic control of cell number at the origin of multicellularity in the volvocine lineage.</title>
        <authorList>
            <person name="Featherston J."/>
            <person name="Arakaki Y."/>
            <person name="Hanschen E.R."/>
            <person name="Ferris P.J."/>
            <person name="Michod R.E."/>
            <person name="Olson B.J.S.C."/>
            <person name="Nozaki H."/>
            <person name="Durand P.M."/>
        </authorList>
    </citation>
    <scope>NUCLEOTIDE SEQUENCE [LARGE SCALE GENOMIC DNA]</scope>
    <source>
        <strain evidence="10 11">NIES-571</strain>
    </source>
</reference>
<keyword evidence="5" id="KW-0067">ATP-binding</keyword>
<evidence type="ECO:0000313" key="11">
    <source>
        <dbReference type="Proteomes" id="UP000236333"/>
    </source>
</evidence>
<evidence type="ECO:0000313" key="10">
    <source>
        <dbReference type="EMBL" id="PNH02150.1"/>
    </source>
</evidence>
<dbReference type="GO" id="GO:0005524">
    <property type="term" value="F:ATP binding"/>
    <property type="evidence" value="ECO:0007669"/>
    <property type="project" value="UniProtKB-KW"/>
</dbReference>
<feature type="compositionally biased region" description="Gly residues" evidence="8">
    <location>
        <begin position="246"/>
        <end position="263"/>
    </location>
</feature>
<evidence type="ECO:0000256" key="2">
    <source>
        <dbReference type="ARBA" id="ARBA00022448"/>
    </source>
</evidence>
<dbReference type="AlphaFoldDB" id="A0A2J7ZPF7"/>
<keyword evidence="11" id="KW-1185">Reference proteome</keyword>
<dbReference type="GO" id="GO:0006635">
    <property type="term" value="P:fatty acid beta-oxidation"/>
    <property type="evidence" value="ECO:0007669"/>
    <property type="project" value="TreeGrafter"/>
</dbReference>
<dbReference type="PROSITE" id="PS00211">
    <property type="entry name" value="ABC_TRANSPORTER_1"/>
    <property type="match status" value="1"/>
</dbReference>
<protein>
    <submittedName>
        <fullName evidence="10">ABC transporter D family member 2</fullName>
    </submittedName>
</protein>
<dbReference type="Pfam" id="PF00005">
    <property type="entry name" value="ABC_tran"/>
    <property type="match status" value="2"/>
</dbReference>
<dbReference type="GO" id="GO:0042760">
    <property type="term" value="P:very long-chain fatty acid catabolic process"/>
    <property type="evidence" value="ECO:0007669"/>
    <property type="project" value="TreeGrafter"/>
</dbReference>
<dbReference type="SUPFAM" id="SSF52540">
    <property type="entry name" value="P-loop containing nucleoside triphosphate hydrolases"/>
    <property type="match status" value="1"/>
</dbReference>
<gene>
    <name evidence="10" type="ORF">TSOC_011911</name>
</gene>
<dbReference type="Gene3D" id="3.40.50.300">
    <property type="entry name" value="P-loop containing nucleotide triphosphate hydrolases"/>
    <property type="match status" value="2"/>
</dbReference>
<evidence type="ECO:0000256" key="3">
    <source>
        <dbReference type="ARBA" id="ARBA00022692"/>
    </source>
</evidence>
<keyword evidence="6" id="KW-1133">Transmembrane helix</keyword>
<keyword evidence="7" id="KW-0472">Membrane</keyword>
<dbReference type="GO" id="GO:0005324">
    <property type="term" value="F:long-chain fatty acid transmembrane transporter activity"/>
    <property type="evidence" value="ECO:0007669"/>
    <property type="project" value="TreeGrafter"/>
</dbReference>
<proteinExistence type="inferred from homology"/>
<keyword evidence="3" id="KW-0812">Transmembrane</keyword>
<evidence type="ECO:0000256" key="1">
    <source>
        <dbReference type="ARBA" id="ARBA00008575"/>
    </source>
</evidence>
<dbReference type="GO" id="GO:0042626">
    <property type="term" value="F:ATPase-coupled transmembrane transporter activity"/>
    <property type="evidence" value="ECO:0007669"/>
    <property type="project" value="TreeGrafter"/>
</dbReference>
<organism evidence="10 11">
    <name type="scientific">Tetrabaena socialis</name>
    <dbReference type="NCBI Taxonomy" id="47790"/>
    <lineage>
        <taxon>Eukaryota</taxon>
        <taxon>Viridiplantae</taxon>
        <taxon>Chlorophyta</taxon>
        <taxon>core chlorophytes</taxon>
        <taxon>Chlorophyceae</taxon>
        <taxon>CS clade</taxon>
        <taxon>Chlamydomonadales</taxon>
        <taxon>Tetrabaenaceae</taxon>
        <taxon>Tetrabaena</taxon>
    </lineage>
</organism>
<dbReference type="OrthoDB" id="422637at2759"/>
<dbReference type="GO" id="GO:0005778">
    <property type="term" value="C:peroxisomal membrane"/>
    <property type="evidence" value="ECO:0007669"/>
    <property type="project" value="TreeGrafter"/>
</dbReference>
<name>A0A2J7ZPF7_9CHLO</name>
<keyword evidence="2" id="KW-0813">Transport</keyword>
<feature type="domain" description="AAA+ ATPase" evidence="9">
    <location>
        <begin position="113"/>
        <end position="216"/>
    </location>
</feature>